<dbReference type="GO" id="GO:0016791">
    <property type="term" value="F:phosphatase activity"/>
    <property type="evidence" value="ECO:0007669"/>
    <property type="project" value="TreeGrafter"/>
</dbReference>
<dbReference type="VEuPathDB" id="FungiDB:MSYG_1254"/>
<dbReference type="EMBL" id="LT671822">
    <property type="protein sequence ID" value="SHO76915.1"/>
    <property type="molecule type" value="Genomic_DNA"/>
</dbReference>
<sequence length="289" mass="33360">MRFKAVPYFVHDDPTKSHMQRIEPNLGLRPGMTWDDVRADLQRLNAQDEGVSYKLLYLARHGQGVHNLAELKYGKEAWERYWARRTTDGELVWGPDPDLTCLGQAQARDVHKAWRTALRQPDAQGRAPERVPDPAMIPPLPQVLCSSPLRRSLHTLFLTWRGLLPQRPPQPVHVREHLREVIGKNTCDQRSTKSEILECVQQDVFTIVFDDTFTEHDHLWTPNRETDDAMRTRIHHALEDIWQHEAKEATVFSLTCHGGVMHRIFEITSHHDIEPVVGAFLPILIRATP</sequence>
<proteinExistence type="predicted"/>
<dbReference type="InterPro" id="IPR013078">
    <property type="entry name" value="His_Pase_superF_clade-1"/>
</dbReference>
<evidence type="ECO:0000313" key="1">
    <source>
        <dbReference type="EMBL" id="SHO76915.1"/>
    </source>
</evidence>
<dbReference type="Proteomes" id="UP000186303">
    <property type="component" value="Chromosome 2"/>
</dbReference>
<dbReference type="AlphaFoldDB" id="A0A1M8A3A4"/>
<keyword evidence="2" id="KW-1185">Reference proteome</keyword>
<evidence type="ECO:0000313" key="2">
    <source>
        <dbReference type="Proteomes" id="UP000186303"/>
    </source>
</evidence>
<dbReference type="CDD" id="cd07067">
    <property type="entry name" value="HP_PGM_like"/>
    <property type="match status" value="1"/>
</dbReference>
<accession>A0A1M8A3A4</accession>
<dbReference type="OMA" id="HEYPNIS"/>
<dbReference type="SMART" id="SM00855">
    <property type="entry name" value="PGAM"/>
    <property type="match status" value="1"/>
</dbReference>
<reference evidence="2" key="1">
    <citation type="journal article" date="2017" name="Nucleic Acids Res.">
        <title>Proteogenomics produces comprehensive and highly accurate protein-coding gene annotation in a complete genome assembly of Malassezia sympodialis.</title>
        <authorList>
            <person name="Zhu Y."/>
            <person name="Engstroem P.G."/>
            <person name="Tellgren-Roth C."/>
            <person name="Baudo C.D."/>
            <person name="Kennell J.C."/>
            <person name="Sun S."/>
            <person name="Billmyre R.B."/>
            <person name="Schroeder M.S."/>
            <person name="Andersson A."/>
            <person name="Holm T."/>
            <person name="Sigurgeirsson B."/>
            <person name="Wu G."/>
            <person name="Sankaranarayanan S.R."/>
            <person name="Siddharthan R."/>
            <person name="Sanyal K."/>
            <person name="Lundeberg J."/>
            <person name="Nystedt B."/>
            <person name="Boekhout T."/>
            <person name="Dawson T.L. Jr."/>
            <person name="Heitman J."/>
            <person name="Scheynius A."/>
            <person name="Lehtioe J."/>
        </authorList>
    </citation>
    <scope>NUCLEOTIDE SEQUENCE [LARGE SCALE GENOMIC DNA]</scope>
    <source>
        <strain evidence="2">ATCC 42132</strain>
    </source>
</reference>
<dbReference type="PANTHER" id="PTHR48100:SF1">
    <property type="entry name" value="HISTIDINE PHOSPHATASE FAMILY PROTEIN-RELATED"/>
    <property type="match status" value="1"/>
</dbReference>
<dbReference type="InterPro" id="IPR029033">
    <property type="entry name" value="His_PPase_superfam"/>
</dbReference>
<dbReference type="SUPFAM" id="SSF53254">
    <property type="entry name" value="Phosphoglycerate mutase-like"/>
    <property type="match status" value="1"/>
</dbReference>
<protein>
    <submittedName>
        <fullName evidence="1">Similar to S.cerevisiae protein PMU1 (Putative phosphomutase)</fullName>
    </submittedName>
</protein>
<name>A0A1M8A3A4_MALS4</name>
<dbReference type="Gene3D" id="3.40.50.1240">
    <property type="entry name" value="Phosphoglycerate mutase-like"/>
    <property type="match status" value="1"/>
</dbReference>
<dbReference type="OrthoDB" id="496981at2759"/>
<gene>
    <name evidence="1" type="ORF">MSYG_1254</name>
</gene>
<organism evidence="1 2">
    <name type="scientific">Malassezia sympodialis (strain ATCC 42132)</name>
    <name type="common">Atopic eczema-associated yeast</name>
    <dbReference type="NCBI Taxonomy" id="1230383"/>
    <lineage>
        <taxon>Eukaryota</taxon>
        <taxon>Fungi</taxon>
        <taxon>Dikarya</taxon>
        <taxon>Basidiomycota</taxon>
        <taxon>Ustilaginomycotina</taxon>
        <taxon>Malasseziomycetes</taxon>
        <taxon>Malasseziales</taxon>
        <taxon>Malasseziaceae</taxon>
        <taxon>Malassezia</taxon>
    </lineage>
</organism>
<dbReference type="GO" id="GO:0005737">
    <property type="term" value="C:cytoplasm"/>
    <property type="evidence" value="ECO:0007669"/>
    <property type="project" value="TreeGrafter"/>
</dbReference>
<dbReference type="PANTHER" id="PTHR48100">
    <property type="entry name" value="BROAD-SPECIFICITY PHOSPHATASE YOR283W-RELATED"/>
    <property type="match status" value="1"/>
</dbReference>
<dbReference type="InterPro" id="IPR050275">
    <property type="entry name" value="PGM_Phosphatase"/>
</dbReference>